<keyword evidence="9" id="KW-0505">Motor protein</keyword>
<dbReference type="Proteomes" id="UP000324800">
    <property type="component" value="Unassembled WGS sequence"/>
</dbReference>
<keyword evidence="10" id="KW-0206">Cytoskeleton</keyword>
<evidence type="ECO:0000259" key="15">
    <source>
        <dbReference type="Pfam" id="PF12780"/>
    </source>
</evidence>
<accession>A0A5J4V2S3</accession>
<evidence type="ECO:0000256" key="11">
    <source>
        <dbReference type="ARBA" id="ARBA00023273"/>
    </source>
</evidence>
<dbReference type="GO" id="GO:0045505">
    <property type="term" value="F:dynein intermediate chain binding"/>
    <property type="evidence" value="ECO:0007669"/>
    <property type="project" value="InterPro"/>
</dbReference>
<sequence length="1254" mass="142103">ICGLMLVGETGTGKTTCLRALQGKPQCSGFGQVRTIVLNPKAVTVGELYGEFNEITREWDDGLVPYYVKGMIEQSKEAVIASEQAQEEMGMKIPPPRDVLWFDGPVDAIWIESMNSILDDNKILCLSNGDRIKLTNNMAMLFEVQDLRVASPATVSRWGMIYLEKTQLGWLHEADSWKDLFSEAFPHLKSFASDALTYLLEPVIRFLRPKDSDQEQFRENKTGENLSEFIANTTMGLVASVLNLFSSMAEQYASSKPTNFFNPSDGIAQGELAALGGSGQRGKKKKKIVPGASLRNKRFYDDQYTQSIASKHFTYAVIWTFGAALDDQSKPKFSEFVMELIAVEIKTDIGLDPDEEQKKQKEEEEEAKREQERDRELEEEQKLNEEQQKEQGNTPNPSNATTPKFKLPYRVSDDFIKEDPYRKLMISVSFPRDIKSVFDVVVNEQSGQWERWLIRVPTYKYDPQQPYEEIVVQTEDTVATTTMLDMLNNAKANILVTGTTGIGKTIVVNDFLHIPTVQEKSLFFQIKTSAQSCAKGIQEVLEGRLTHRRSNLIGPPVSKQGIVFIDDMNTPTPEIYFAQPPIELIRQCVTQYGIYDRKKLTFIHLTDTVFVSAFGPPGGGRHEVTRRLTRQFHTIGMPQVGAAAMTTIYSFIIVGFLSNQKPSLPATVQELAQPLVDPSVELYHKACSTFLLTPSKSHYKFNLKYASSLVSGVLHASSGCYQVASTVAKLQTHEGYRVFRDRLIDNADRNAFDQVISDVQRDFFIYPKEPLSEPFDIEEKPINLFLQISLIDQHNHRFIKNLKWKPMHLILFDDAILHLARIARIIRKARGNALIVGIGGSGRQSLIRLAAHIANCKLQTVEVIKSYGQMVFREDLKKSLRVAGEKKQQCVLYISDNHIVKETFLEDLNNLLNIGEIPNIWQPDEIDELVENVRPLAKESGKPLGRDDVMAHFTSLVRSNLHVVLCMSPSGKQFRNRLRQFPSLVNCCTMDWFGPWPKHALLQVARRITVTWEGDQRYTDKMAEACVHMHLSVEQASARFLSEMKRHNYTTPTSYLELLNSNEGILKEMDQSIAARHSKLSNGLQTLIRINSEVEVMQGQLIAIQPHLNQSQKDTIAIMAELAVQQKEVEGKEEVVRVEEAIVTQQTNEAELLAEDSQKDLSRTLPKYNATIKAVQSLDKSDIYEVKSFARPPELVMFVMASVCLLFNQPQTWEQTKNLMNAKFLGKLSDYDKDILDEKMKSKLKASYINSPKF</sequence>
<organism evidence="18 19">
    <name type="scientific">Streblomastix strix</name>
    <dbReference type="NCBI Taxonomy" id="222440"/>
    <lineage>
        <taxon>Eukaryota</taxon>
        <taxon>Metamonada</taxon>
        <taxon>Preaxostyla</taxon>
        <taxon>Oxymonadida</taxon>
        <taxon>Streblomastigidae</taxon>
        <taxon>Streblomastix</taxon>
    </lineage>
</organism>
<comment type="subcellular location">
    <subcellularLocation>
        <location evidence="1">Cytoplasm</location>
        <location evidence="1">Cytoskeleton</location>
        <location evidence="1">Cilium axoneme</location>
    </subcellularLocation>
</comment>
<feature type="non-terminal residue" evidence="18">
    <location>
        <position position="1254"/>
    </location>
</feature>
<dbReference type="EMBL" id="SNRW01010566">
    <property type="protein sequence ID" value="KAA6376381.1"/>
    <property type="molecule type" value="Genomic_DNA"/>
</dbReference>
<feature type="domain" description="Dynein heavy chain AAA 5 extension" evidence="16">
    <location>
        <begin position="301"/>
        <end position="346"/>
    </location>
</feature>
<dbReference type="Gene3D" id="1.20.920.30">
    <property type="match status" value="1"/>
</dbReference>
<dbReference type="OrthoDB" id="447173at2759"/>
<keyword evidence="2" id="KW-0963">Cytoplasm</keyword>
<keyword evidence="7" id="KW-0175">Coiled coil</keyword>
<evidence type="ECO:0000256" key="4">
    <source>
        <dbReference type="ARBA" id="ARBA00022741"/>
    </source>
</evidence>
<keyword evidence="4" id="KW-0547">Nucleotide-binding</keyword>
<evidence type="ECO:0000259" key="17">
    <source>
        <dbReference type="Pfam" id="PF17857"/>
    </source>
</evidence>
<evidence type="ECO:0000256" key="3">
    <source>
        <dbReference type="ARBA" id="ARBA00022701"/>
    </source>
</evidence>
<keyword evidence="5" id="KW-0067">ATP-binding</keyword>
<dbReference type="Pfam" id="PF12777">
    <property type="entry name" value="MT"/>
    <property type="match status" value="1"/>
</dbReference>
<dbReference type="GO" id="GO:0005874">
    <property type="term" value="C:microtubule"/>
    <property type="evidence" value="ECO:0007669"/>
    <property type="project" value="UniProtKB-KW"/>
</dbReference>
<evidence type="ECO:0000313" key="18">
    <source>
        <dbReference type="EMBL" id="KAA6376381.1"/>
    </source>
</evidence>
<comment type="caution">
    <text evidence="18">The sequence shown here is derived from an EMBL/GenBank/DDBJ whole genome shotgun (WGS) entry which is preliminary data.</text>
</comment>
<dbReference type="Pfam" id="PF17852">
    <property type="entry name" value="Dynein_AAA_lid"/>
    <property type="match status" value="1"/>
</dbReference>
<keyword evidence="6" id="KW-0243">Dynein</keyword>
<dbReference type="Pfam" id="PF12780">
    <property type="entry name" value="AAA_8"/>
    <property type="match status" value="1"/>
</dbReference>
<feature type="compositionally biased region" description="Polar residues" evidence="12">
    <location>
        <begin position="392"/>
        <end position="402"/>
    </location>
</feature>
<feature type="compositionally biased region" description="Basic and acidic residues" evidence="12">
    <location>
        <begin position="356"/>
        <end position="389"/>
    </location>
</feature>
<feature type="domain" description="Dynein heavy chain AAA module D4" evidence="15">
    <location>
        <begin position="807"/>
        <end position="1061"/>
    </location>
</feature>
<dbReference type="InterPro" id="IPR024317">
    <property type="entry name" value="Dynein_heavy_chain_D4_dom"/>
</dbReference>
<dbReference type="GO" id="GO:0005524">
    <property type="term" value="F:ATP binding"/>
    <property type="evidence" value="ECO:0007669"/>
    <property type="project" value="UniProtKB-KW"/>
</dbReference>
<keyword evidence="8" id="KW-0969">Cilium</keyword>
<evidence type="ECO:0000256" key="12">
    <source>
        <dbReference type="SAM" id="MobiDB-lite"/>
    </source>
</evidence>
<dbReference type="PANTHER" id="PTHR22878:SF68">
    <property type="entry name" value="DYNEIN HEAVY CHAIN 6, AXONEMAL-LIKE"/>
    <property type="match status" value="1"/>
</dbReference>
<gene>
    <name evidence="18" type="ORF">EZS28_028092</name>
</gene>
<reference evidence="18 19" key="1">
    <citation type="submission" date="2019-03" db="EMBL/GenBank/DDBJ databases">
        <title>Single cell metagenomics reveals metabolic interactions within the superorganism composed of flagellate Streblomastix strix and complex community of Bacteroidetes bacteria on its surface.</title>
        <authorList>
            <person name="Treitli S.C."/>
            <person name="Kolisko M."/>
            <person name="Husnik F."/>
            <person name="Keeling P."/>
            <person name="Hampl V."/>
        </authorList>
    </citation>
    <scope>NUCLEOTIDE SEQUENCE [LARGE SCALE GENOMIC DNA]</scope>
    <source>
        <strain evidence="18">ST1C</strain>
    </source>
</reference>
<proteinExistence type="predicted"/>
<keyword evidence="3" id="KW-0493">Microtubule</keyword>
<name>A0A5J4V2S3_9EUKA</name>
<dbReference type="GO" id="GO:0051959">
    <property type="term" value="F:dynein light intermediate chain binding"/>
    <property type="evidence" value="ECO:0007669"/>
    <property type="project" value="InterPro"/>
</dbReference>
<evidence type="ECO:0000259" key="14">
    <source>
        <dbReference type="Pfam" id="PF12777"/>
    </source>
</evidence>
<feature type="domain" description="Dynein heavy chain coiled coil stalk" evidence="14">
    <location>
        <begin position="1079"/>
        <end position="1254"/>
    </location>
</feature>
<dbReference type="Pfam" id="PF17857">
    <property type="entry name" value="AAA_lid_1"/>
    <property type="match status" value="1"/>
</dbReference>
<evidence type="ECO:0000256" key="2">
    <source>
        <dbReference type="ARBA" id="ARBA00022490"/>
    </source>
</evidence>
<dbReference type="FunFam" id="3.40.50.300:FF:002141">
    <property type="entry name" value="Dynein heavy chain"/>
    <property type="match status" value="1"/>
</dbReference>
<evidence type="ECO:0000256" key="9">
    <source>
        <dbReference type="ARBA" id="ARBA00023175"/>
    </source>
</evidence>
<dbReference type="SUPFAM" id="SSF52540">
    <property type="entry name" value="P-loop containing nucleoside triphosphate hydrolases"/>
    <property type="match status" value="4"/>
</dbReference>
<dbReference type="InterPro" id="IPR024743">
    <property type="entry name" value="Dynein_HC_stalk"/>
</dbReference>
<evidence type="ECO:0000256" key="1">
    <source>
        <dbReference type="ARBA" id="ARBA00004430"/>
    </source>
</evidence>
<dbReference type="PANTHER" id="PTHR22878">
    <property type="entry name" value="DYNEIN HEAVY CHAIN 6, AXONEMAL-LIKE-RELATED"/>
    <property type="match status" value="1"/>
</dbReference>
<evidence type="ECO:0000256" key="8">
    <source>
        <dbReference type="ARBA" id="ARBA00023069"/>
    </source>
</evidence>
<keyword evidence="11" id="KW-0966">Cell projection</keyword>
<dbReference type="InterPro" id="IPR026983">
    <property type="entry name" value="DHC"/>
</dbReference>
<feature type="region of interest" description="Disordered" evidence="12">
    <location>
        <begin position="352"/>
        <end position="405"/>
    </location>
</feature>
<dbReference type="AlphaFoldDB" id="A0A5J4V2S3"/>
<dbReference type="InterPro" id="IPR027417">
    <property type="entry name" value="P-loop_NTPase"/>
</dbReference>
<evidence type="ECO:0000259" key="13">
    <source>
        <dbReference type="Pfam" id="PF07728"/>
    </source>
</evidence>
<dbReference type="GO" id="GO:0005930">
    <property type="term" value="C:axoneme"/>
    <property type="evidence" value="ECO:0007669"/>
    <property type="project" value="UniProtKB-SubCell"/>
</dbReference>
<dbReference type="Pfam" id="PF12775">
    <property type="entry name" value="AAA_7"/>
    <property type="match status" value="1"/>
</dbReference>
<dbReference type="Pfam" id="PF07728">
    <property type="entry name" value="AAA_5"/>
    <property type="match status" value="1"/>
</dbReference>
<feature type="domain" description="ATPase dynein-related AAA" evidence="13">
    <location>
        <begin position="4"/>
        <end position="157"/>
    </location>
</feature>
<evidence type="ECO:0000256" key="7">
    <source>
        <dbReference type="ARBA" id="ARBA00023054"/>
    </source>
</evidence>
<feature type="non-terminal residue" evidence="18">
    <location>
        <position position="1"/>
    </location>
</feature>
<dbReference type="InterPro" id="IPR041589">
    <property type="entry name" value="DNAH3_AAA_lid_1"/>
</dbReference>
<evidence type="ECO:0000259" key="16">
    <source>
        <dbReference type="Pfam" id="PF17852"/>
    </source>
</evidence>
<dbReference type="Gene3D" id="3.40.50.300">
    <property type="entry name" value="P-loop containing nucleotide triphosphate hydrolases"/>
    <property type="match status" value="2"/>
</dbReference>
<dbReference type="Gene3D" id="1.20.920.20">
    <property type="match status" value="1"/>
</dbReference>
<dbReference type="GO" id="GO:0007018">
    <property type="term" value="P:microtubule-based movement"/>
    <property type="evidence" value="ECO:0007669"/>
    <property type="project" value="InterPro"/>
</dbReference>
<protein>
    <submittedName>
        <fullName evidence="18">Putative dynein heavy chain</fullName>
    </submittedName>
</protein>
<feature type="domain" description="Dynein heavy chain 3 AAA+ lid" evidence="17">
    <location>
        <begin position="675"/>
        <end position="764"/>
    </location>
</feature>
<evidence type="ECO:0000256" key="6">
    <source>
        <dbReference type="ARBA" id="ARBA00023017"/>
    </source>
</evidence>
<dbReference type="Gene3D" id="1.10.472.130">
    <property type="match status" value="1"/>
</dbReference>
<dbReference type="InterPro" id="IPR041466">
    <property type="entry name" value="Dynein_AAA5_ext"/>
</dbReference>
<evidence type="ECO:0000256" key="10">
    <source>
        <dbReference type="ARBA" id="ARBA00023212"/>
    </source>
</evidence>
<evidence type="ECO:0000256" key="5">
    <source>
        <dbReference type="ARBA" id="ARBA00022840"/>
    </source>
</evidence>
<dbReference type="GO" id="GO:0016887">
    <property type="term" value="F:ATP hydrolysis activity"/>
    <property type="evidence" value="ECO:0007669"/>
    <property type="project" value="InterPro"/>
</dbReference>
<dbReference type="InterPro" id="IPR011704">
    <property type="entry name" value="ATPase_dyneun-rel_AAA"/>
</dbReference>
<dbReference type="GO" id="GO:0030286">
    <property type="term" value="C:dynein complex"/>
    <property type="evidence" value="ECO:0007669"/>
    <property type="project" value="UniProtKB-KW"/>
</dbReference>
<evidence type="ECO:0000313" key="19">
    <source>
        <dbReference type="Proteomes" id="UP000324800"/>
    </source>
</evidence>